<organism evidence="1 2">
    <name type="scientific">Pelolinea submarina</name>
    <dbReference type="NCBI Taxonomy" id="913107"/>
    <lineage>
        <taxon>Bacteria</taxon>
        <taxon>Bacillati</taxon>
        <taxon>Chloroflexota</taxon>
        <taxon>Anaerolineae</taxon>
        <taxon>Anaerolineales</taxon>
        <taxon>Anaerolineaceae</taxon>
        <taxon>Pelolinea</taxon>
    </lineage>
</organism>
<comment type="caution">
    <text evidence="1">The sequence shown here is derived from an EMBL/GenBank/DDBJ whole genome shotgun (WGS) entry which is preliminary data.</text>
</comment>
<accession>A0A3E0AIE8</accession>
<reference evidence="1 2" key="1">
    <citation type="submission" date="2018-08" db="EMBL/GenBank/DDBJ databases">
        <title>Genomic Encyclopedia of Type Strains, Phase IV (KMG-IV): sequencing the most valuable type-strain genomes for metagenomic binning, comparative biology and taxonomic classification.</title>
        <authorList>
            <person name="Goeker M."/>
        </authorList>
    </citation>
    <scope>NUCLEOTIDE SEQUENCE [LARGE SCALE GENOMIC DNA]</scope>
    <source>
        <strain evidence="1 2">DSM 23923</strain>
    </source>
</reference>
<name>A0A3E0AIE8_9CHLR</name>
<dbReference type="Proteomes" id="UP000256388">
    <property type="component" value="Unassembled WGS sequence"/>
</dbReference>
<gene>
    <name evidence="1" type="ORF">DFR64_1308</name>
</gene>
<sequence length="255" mass="28483">MGIILAAGIAACAKAPAIATETSIPTITPLPSVTPAPTATEDLFEDFSRKDCSNWREPCPATEEDLLSGRLIDYAKSVGQPFPEEAYNTGKIGYGSGVNGSIVGFYWNNIEGQPAHPEQELYRKKGSLITPYRWVPLNFEVLYNGAPYLISIQQWLNPDGSVSYLQYLVDRMNAVYGNGMSPSKTLFEDVGEVMPEYQLYGDFDFHNSIFGLSYNDKERETLIEKWVETGIIPEQLQYKILTPNIEVSDYTKKLP</sequence>
<evidence type="ECO:0000313" key="2">
    <source>
        <dbReference type="Proteomes" id="UP000256388"/>
    </source>
</evidence>
<keyword evidence="2" id="KW-1185">Reference proteome</keyword>
<evidence type="ECO:0000313" key="1">
    <source>
        <dbReference type="EMBL" id="REG11427.1"/>
    </source>
</evidence>
<proteinExistence type="predicted"/>
<protein>
    <submittedName>
        <fullName evidence="1">Uncharacterized protein</fullName>
    </submittedName>
</protein>
<dbReference type="AlphaFoldDB" id="A0A3E0AIE8"/>
<dbReference type="EMBL" id="QUMS01000001">
    <property type="protein sequence ID" value="REG11427.1"/>
    <property type="molecule type" value="Genomic_DNA"/>
</dbReference>